<keyword evidence="8 12" id="KW-1133">Transmembrane helix</keyword>
<comment type="function">
    <text evidence="11 12">Involved in protein export. Participates in an early event of protein translocation.</text>
</comment>
<evidence type="ECO:0000256" key="8">
    <source>
        <dbReference type="ARBA" id="ARBA00022989"/>
    </source>
</evidence>
<dbReference type="PANTHER" id="PTHR34182">
    <property type="entry name" value="PROTEIN-EXPORT MEMBRANE PROTEIN SECG"/>
    <property type="match status" value="1"/>
</dbReference>
<dbReference type="NCBIfam" id="TIGR00810">
    <property type="entry name" value="secG"/>
    <property type="match status" value="1"/>
</dbReference>
<dbReference type="InterPro" id="IPR004692">
    <property type="entry name" value="SecG"/>
</dbReference>
<evidence type="ECO:0000256" key="11">
    <source>
        <dbReference type="ARBA" id="ARBA00025182"/>
    </source>
</evidence>
<evidence type="ECO:0000256" key="4">
    <source>
        <dbReference type="ARBA" id="ARBA00022448"/>
    </source>
</evidence>
<keyword evidence="15" id="KW-1185">Reference proteome</keyword>
<dbReference type="RefSeq" id="WP_021099292.1">
    <property type="nucleotide sequence ID" value="NZ_KE557325.1"/>
</dbReference>
<comment type="caution">
    <text evidence="12">Lacks conserved residue(s) required for the propagation of feature annotation.</text>
</comment>
<feature type="region of interest" description="Disordered" evidence="13">
    <location>
        <begin position="92"/>
        <end position="121"/>
    </location>
</feature>
<dbReference type="STRING" id="1123069.ruthe_03239"/>
<evidence type="ECO:0000256" key="7">
    <source>
        <dbReference type="ARBA" id="ARBA00022927"/>
    </source>
</evidence>
<dbReference type="Proteomes" id="UP000015346">
    <property type="component" value="Unassembled WGS sequence"/>
</dbReference>
<evidence type="ECO:0000256" key="10">
    <source>
        <dbReference type="ARBA" id="ARBA00023136"/>
    </source>
</evidence>
<keyword evidence="10 12" id="KW-0472">Membrane</keyword>
<dbReference type="HOGENOM" id="CLU_094156_5_3_5"/>
<evidence type="ECO:0000256" key="3">
    <source>
        <dbReference type="ARBA" id="ARBA00017876"/>
    </source>
</evidence>
<dbReference type="OrthoDB" id="7691811at2"/>
<evidence type="ECO:0000256" key="12">
    <source>
        <dbReference type="RuleBase" id="RU365087"/>
    </source>
</evidence>
<dbReference type="PRINTS" id="PR01651">
    <property type="entry name" value="SECGEXPORT"/>
</dbReference>
<dbReference type="GO" id="GO:0005886">
    <property type="term" value="C:plasma membrane"/>
    <property type="evidence" value="ECO:0007669"/>
    <property type="project" value="UniProtKB-SubCell"/>
</dbReference>
<comment type="similarity">
    <text evidence="2 12">Belongs to the SecG family.</text>
</comment>
<dbReference type="PATRIC" id="fig|1123069.3.peg.3211"/>
<keyword evidence="9 12" id="KW-0811">Translocation</keyword>
<evidence type="ECO:0000313" key="15">
    <source>
        <dbReference type="Proteomes" id="UP000015346"/>
    </source>
</evidence>
<evidence type="ECO:0000256" key="6">
    <source>
        <dbReference type="ARBA" id="ARBA00022692"/>
    </source>
</evidence>
<protein>
    <recommendedName>
        <fullName evidence="3 12">Protein-export membrane protein SecG</fullName>
    </recommendedName>
</protein>
<evidence type="ECO:0000256" key="13">
    <source>
        <dbReference type="SAM" id="MobiDB-lite"/>
    </source>
</evidence>
<comment type="caution">
    <text evidence="14">The sequence shown here is derived from an EMBL/GenBank/DDBJ whole genome shotgun (WGS) entry which is preliminary data.</text>
</comment>
<accession>S9QT36</accession>
<feature type="transmembrane region" description="Helical" evidence="12">
    <location>
        <begin position="51"/>
        <end position="70"/>
    </location>
</feature>
<keyword evidence="7 12" id="KW-0653">Protein transport</keyword>
<keyword evidence="5 12" id="KW-1003">Cell membrane</keyword>
<keyword evidence="4 12" id="KW-0813">Transport</keyword>
<evidence type="ECO:0000256" key="1">
    <source>
        <dbReference type="ARBA" id="ARBA00004651"/>
    </source>
</evidence>
<keyword evidence="6 12" id="KW-0812">Transmembrane</keyword>
<comment type="subcellular location">
    <subcellularLocation>
        <location evidence="1 12">Cell membrane</location>
        <topology evidence="1 12">Multi-pass membrane protein</topology>
    </subcellularLocation>
</comment>
<dbReference type="GO" id="GO:0065002">
    <property type="term" value="P:intracellular protein transmembrane transport"/>
    <property type="evidence" value="ECO:0007669"/>
    <property type="project" value="TreeGrafter"/>
</dbReference>
<evidence type="ECO:0000256" key="5">
    <source>
        <dbReference type="ARBA" id="ARBA00022475"/>
    </source>
</evidence>
<organism evidence="14 15">
    <name type="scientific">Rubellimicrobium thermophilum DSM 16684</name>
    <dbReference type="NCBI Taxonomy" id="1123069"/>
    <lineage>
        <taxon>Bacteria</taxon>
        <taxon>Pseudomonadati</taxon>
        <taxon>Pseudomonadota</taxon>
        <taxon>Alphaproteobacteria</taxon>
        <taxon>Rhodobacterales</taxon>
        <taxon>Roseobacteraceae</taxon>
        <taxon>Rubellimicrobium</taxon>
    </lineage>
</organism>
<sequence length="121" mass="11966">METVLLVILLLLALALIGIVLIQRSEGGGLGMGVGGVMTGRAQATALGKLTWWLGGAFMAASLALTILAAERSATASVVDQIGLDLPASAGEDEAAPAVPDLGSGADLLPPPVAPLVPEGD</sequence>
<dbReference type="GO" id="GO:0043952">
    <property type="term" value="P:protein transport by the Sec complex"/>
    <property type="evidence" value="ECO:0007669"/>
    <property type="project" value="TreeGrafter"/>
</dbReference>
<evidence type="ECO:0000313" key="14">
    <source>
        <dbReference type="EMBL" id="EPX82777.1"/>
    </source>
</evidence>
<proteinExistence type="inferred from homology"/>
<dbReference type="PANTHER" id="PTHR34182:SF1">
    <property type="entry name" value="PROTEIN-EXPORT MEMBRANE PROTEIN SECG"/>
    <property type="match status" value="1"/>
</dbReference>
<evidence type="ECO:0000256" key="9">
    <source>
        <dbReference type="ARBA" id="ARBA00023010"/>
    </source>
</evidence>
<dbReference type="Pfam" id="PF03840">
    <property type="entry name" value="SecG"/>
    <property type="match status" value="1"/>
</dbReference>
<reference evidence="14 15" key="1">
    <citation type="journal article" date="2013" name="Stand. Genomic Sci.">
        <title>Genome sequence of the reddish-pigmented Rubellimicrobium thermophilum type strain (DSM 16684(T)), a member of the Roseobacter clade.</title>
        <authorList>
            <person name="Fiebig A."/>
            <person name="Riedel T."/>
            <person name="Gronow S."/>
            <person name="Petersen J."/>
            <person name="Klenk H.P."/>
            <person name="Goker M."/>
        </authorList>
    </citation>
    <scope>NUCLEOTIDE SEQUENCE [LARGE SCALE GENOMIC DNA]</scope>
    <source>
        <strain evidence="14 15">DSM 16684</strain>
    </source>
</reference>
<dbReference type="GO" id="GO:0009306">
    <property type="term" value="P:protein secretion"/>
    <property type="evidence" value="ECO:0007669"/>
    <property type="project" value="UniProtKB-UniRule"/>
</dbReference>
<dbReference type="AlphaFoldDB" id="S9QT36"/>
<name>S9QT36_9RHOB</name>
<dbReference type="EMBL" id="AOLV01000039">
    <property type="protein sequence ID" value="EPX82777.1"/>
    <property type="molecule type" value="Genomic_DNA"/>
</dbReference>
<gene>
    <name evidence="14" type="ORF">ruthe_03239</name>
</gene>
<dbReference type="GO" id="GO:0015450">
    <property type="term" value="F:protein-transporting ATPase activity"/>
    <property type="evidence" value="ECO:0007669"/>
    <property type="project" value="UniProtKB-UniRule"/>
</dbReference>
<evidence type="ECO:0000256" key="2">
    <source>
        <dbReference type="ARBA" id="ARBA00008445"/>
    </source>
</evidence>